<dbReference type="EMBL" id="RXIC02000021">
    <property type="protein sequence ID" value="KAB1219308.1"/>
    <property type="molecule type" value="Genomic_DNA"/>
</dbReference>
<evidence type="ECO:0000256" key="6">
    <source>
        <dbReference type="PROSITE-ProRule" id="PRU00176"/>
    </source>
</evidence>
<keyword evidence="2 6" id="KW-0694">RNA-binding</keyword>
<proteinExistence type="inferred from homology"/>
<evidence type="ECO:0000259" key="8">
    <source>
        <dbReference type="PROSITE" id="PS50102"/>
    </source>
</evidence>
<comment type="similarity">
    <text evidence="5">Belongs to the MORF family.</text>
</comment>
<dbReference type="InterPro" id="IPR012677">
    <property type="entry name" value="Nucleotide-bd_a/b_plait_sf"/>
</dbReference>
<comment type="caution">
    <text evidence="9">The sequence shown here is derived from an EMBL/GenBank/DDBJ whole genome shotgun (WGS) entry which is preliminary data.</text>
</comment>
<dbReference type="SUPFAM" id="SSF54928">
    <property type="entry name" value="RNA-binding domain, RBD"/>
    <property type="match status" value="1"/>
</dbReference>
<protein>
    <submittedName>
        <fullName evidence="9">DAG protein, chloroplastic</fullName>
    </submittedName>
</protein>
<feature type="compositionally biased region" description="Basic and acidic residues" evidence="7">
    <location>
        <begin position="580"/>
        <end position="606"/>
    </location>
</feature>
<dbReference type="OrthoDB" id="1876874at2759"/>
<feature type="domain" description="RRM" evidence="8">
    <location>
        <begin position="733"/>
        <end position="816"/>
    </location>
</feature>
<dbReference type="InterPro" id="IPR037045">
    <property type="entry name" value="S8pro/Inhibitor_I9_sf"/>
</dbReference>
<feature type="compositionally biased region" description="Basic and acidic residues" evidence="7">
    <location>
        <begin position="448"/>
        <end position="476"/>
    </location>
</feature>
<dbReference type="Pfam" id="PF21864">
    <property type="entry name" value="MORF_dom"/>
    <property type="match status" value="1"/>
</dbReference>
<dbReference type="GO" id="GO:0042803">
    <property type="term" value="F:protein homodimerization activity"/>
    <property type="evidence" value="ECO:0007669"/>
    <property type="project" value="UniProtKB-ARBA"/>
</dbReference>
<feature type="region of interest" description="Disordered" evidence="7">
    <location>
        <begin position="367"/>
        <end position="633"/>
    </location>
</feature>
<evidence type="ECO:0000256" key="7">
    <source>
        <dbReference type="SAM" id="MobiDB-lite"/>
    </source>
</evidence>
<dbReference type="Gene3D" id="3.30.70.80">
    <property type="entry name" value="Peptidase S8 propeptide/proteinase inhibitor I9"/>
    <property type="match status" value="1"/>
</dbReference>
<dbReference type="GO" id="GO:0003723">
    <property type="term" value="F:RNA binding"/>
    <property type="evidence" value="ECO:0007669"/>
    <property type="project" value="UniProtKB-UniRule"/>
</dbReference>
<organism evidence="9 10">
    <name type="scientific">Morella rubra</name>
    <name type="common">Chinese bayberry</name>
    <dbReference type="NCBI Taxonomy" id="262757"/>
    <lineage>
        <taxon>Eukaryota</taxon>
        <taxon>Viridiplantae</taxon>
        <taxon>Streptophyta</taxon>
        <taxon>Embryophyta</taxon>
        <taxon>Tracheophyta</taxon>
        <taxon>Spermatophyta</taxon>
        <taxon>Magnoliopsida</taxon>
        <taxon>eudicotyledons</taxon>
        <taxon>Gunneridae</taxon>
        <taxon>Pentapetalae</taxon>
        <taxon>rosids</taxon>
        <taxon>fabids</taxon>
        <taxon>Fagales</taxon>
        <taxon>Myricaceae</taxon>
        <taxon>Morella</taxon>
    </lineage>
</organism>
<gene>
    <name evidence="9" type="ORF">CJ030_MR3G001209</name>
</gene>
<reference evidence="9 10" key="1">
    <citation type="journal article" date="2019" name="Plant Biotechnol. J.">
        <title>The red bayberry genome and genetic basis of sex determination.</title>
        <authorList>
            <person name="Jia H.M."/>
            <person name="Jia H.J."/>
            <person name="Cai Q.L."/>
            <person name="Wang Y."/>
            <person name="Zhao H.B."/>
            <person name="Yang W.F."/>
            <person name="Wang G.Y."/>
            <person name="Li Y.H."/>
            <person name="Zhan D.L."/>
            <person name="Shen Y.T."/>
            <person name="Niu Q.F."/>
            <person name="Chang L."/>
            <person name="Qiu J."/>
            <person name="Zhao L."/>
            <person name="Xie H.B."/>
            <person name="Fu W.Y."/>
            <person name="Jin J."/>
            <person name="Li X.W."/>
            <person name="Jiao Y."/>
            <person name="Zhou C.C."/>
            <person name="Tu T."/>
            <person name="Chai C.Y."/>
            <person name="Gao J.L."/>
            <person name="Fan L.J."/>
            <person name="van de Weg E."/>
            <person name="Wang J.Y."/>
            <person name="Gao Z.S."/>
        </authorList>
    </citation>
    <scope>NUCLEOTIDE SEQUENCE [LARGE SCALE GENOMIC DNA]</scope>
    <source>
        <tissue evidence="9">Leaves</tissue>
    </source>
</reference>
<accession>A0A6A1W6G5</accession>
<dbReference type="PANTHER" id="PTHR23139">
    <property type="entry name" value="RNA-BINDING PROTEIN"/>
    <property type="match status" value="1"/>
</dbReference>
<dbReference type="AlphaFoldDB" id="A0A6A1W6G5"/>
<evidence type="ECO:0000256" key="3">
    <source>
        <dbReference type="ARBA" id="ARBA00022946"/>
    </source>
</evidence>
<sequence>MALNLARALSVATLRRPTAISRGLHSSITHPPPIPSLLFLSRRSLAPLSQGVVRSTRFTTVRCRVNRSGGAYSPLNSGSNFSDRPPTEMAPLFPGCDYEHWLIVMDKPGGEGATKQQMIDCYVQTLAKVVGSEEEAKKKIYNVSCERYFGFGCEIDEETSNKLEGLPGVLFVLPDSYVDPEYKDYGAELFVNGEIVQRTPERQRRVEPQPQRAQDRPRYNDRTRYVSLFEPLCTELREEQPPASFLVLATTPAFNLPLAPTSPPRRDFCPEGFPTVKSCLPPFAFSVQTGKRKLEPFSSRKKHRSIRLKGRHEKSSVHSLHDCDEGSAARTRPFSFEEIMLRRENKKSSENVKELPLELVNIRKEGSSKNVSDIAETERGYKPNKDSSPIVEKNGLEKSVKGSSRVKEENSSMKKDALVKGKDRETHKSDSKLKHKQNTDIRYAVKQGIHDRQTHGRRKNDEKFTDDSANETEMKHSRGLATRVGHADPDGSRGKSERESKRKYRNGNDERDREWNAAQKHDFGKQRDLDISERKERKDSSQSHYEDSRSKRRRSRSREREKRSRKSISLSPRAHKHKFNHDGEHREFSSHSLQERSGRQHSDSGRTRLSNNGSSSHYQRRGGYRSGLGGYSPRKKRIEAAIKTSSPSGSPEKRSAGWDLPPVGTAGLFSGSVPSNLQLLNQNVASSVSDMSSAVSVASITLKSLPGVTDTVSTRINAHLDSVQLTQATRPMRRLCVENIPSSASEKDVMECLNNFLLSSGVNHIKGTRACFNCIIYKEKGQALVEFLTPEDAAAALSFDGSSFSGSILKIRRPKDYVEVAVRMTFDLCHLPHCLMLLFLFVCVSLLLDPPDPFKLIVYEFDGNVLKVPGKC</sequence>
<dbReference type="InterPro" id="IPR035979">
    <property type="entry name" value="RBD_domain_sf"/>
</dbReference>
<evidence type="ECO:0000256" key="2">
    <source>
        <dbReference type="ARBA" id="ARBA00022884"/>
    </source>
</evidence>
<feature type="compositionally biased region" description="Basic and acidic residues" evidence="7">
    <location>
        <begin position="485"/>
        <end position="549"/>
    </location>
</feature>
<feature type="compositionally biased region" description="Basic and acidic residues" evidence="7">
    <location>
        <begin position="376"/>
        <end position="385"/>
    </location>
</feature>
<dbReference type="FunFam" id="3.30.70.330:FF:000879">
    <property type="entry name" value="Splicing factor U2af large subunit A"/>
    <property type="match status" value="1"/>
</dbReference>
<keyword evidence="10" id="KW-1185">Reference proteome</keyword>
<evidence type="ECO:0000313" key="10">
    <source>
        <dbReference type="Proteomes" id="UP000516437"/>
    </source>
</evidence>
<keyword evidence="4" id="KW-0508">mRNA splicing</keyword>
<dbReference type="PROSITE" id="PS50102">
    <property type="entry name" value="RRM"/>
    <property type="match status" value="1"/>
</dbReference>
<evidence type="ECO:0000313" key="9">
    <source>
        <dbReference type="EMBL" id="KAB1219308.1"/>
    </source>
</evidence>
<dbReference type="InterPro" id="IPR054059">
    <property type="entry name" value="MORF/ORRM1/DAG-like_MORF"/>
</dbReference>
<evidence type="ECO:0000256" key="4">
    <source>
        <dbReference type="ARBA" id="ARBA00023187"/>
    </source>
</evidence>
<dbReference type="GO" id="GO:0006397">
    <property type="term" value="P:mRNA processing"/>
    <property type="evidence" value="ECO:0007669"/>
    <property type="project" value="UniProtKB-KW"/>
</dbReference>
<evidence type="ECO:0000256" key="5">
    <source>
        <dbReference type="ARBA" id="ARBA00061096"/>
    </source>
</evidence>
<keyword evidence="1" id="KW-0507">mRNA processing</keyword>
<dbReference type="InterPro" id="IPR000504">
    <property type="entry name" value="RRM_dom"/>
</dbReference>
<feature type="compositionally biased region" description="Polar residues" evidence="7">
    <location>
        <begin position="607"/>
        <end position="617"/>
    </location>
</feature>
<dbReference type="FunFam" id="3.30.70.80:FF:000001">
    <property type="entry name" value="Multiple organellar RNA editing factor"/>
    <property type="match status" value="1"/>
</dbReference>
<feature type="compositionally biased region" description="Basic and acidic residues" evidence="7">
    <location>
        <begin position="394"/>
        <end position="432"/>
    </location>
</feature>
<dbReference type="Proteomes" id="UP000516437">
    <property type="component" value="Chromosome 3"/>
</dbReference>
<dbReference type="GO" id="GO:0008380">
    <property type="term" value="P:RNA splicing"/>
    <property type="evidence" value="ECO:0007669"/>
    <property type="project" value="UniProtKB-KW"/>
</dbReference>
<evidence type="ECO:0000256" key="1">
    <source>
        <dbReference type="ARBA" id="ARBA00022664"/>
    </source>
</evidence>
<keyword evidence="3" id="KW-0809">Transit peptide</keyword>
<dbReference type="Gene3D" id="3.30.70.330">
    <property type="match status" value="1"/>
</dbReference>
<name>A0A6A1W6G5_9ROSI</name>